<reference evidence="3" key="3">
    <citation type="submission" date="2025-08" db="UniProtKB">
        <authorList>
            <consortium name="Ensembl"/>
        </authorList>
    </citation>
    <scope>IDENTIFICATION</scope>
</reference>
<keyword evidence="4" id="KW-1185">Reference proteome</keyword>
<dbReference type="GeneTree" id="ENSGT00390000011085"/>
<accession>F6ZED0</accession>
<dbReference type="PIRSF" id="PIRSF015730">
    <property type="entry name" value="TFAR19"/>
    <property type="match status" value="1"/>
</dbReference>
<sequence length="123" mass="14293">MDDGLAELRAKRMQELQGQYGGRDMEQQKQKQAQQERQQEMVNSILSQILDQNARARLNNLALVKPEKSKKVEQMLVQMAQRGQIVEQMNEQQLTELLGKISETSQKTTVKFERRRVMDSDSD</sequence>
<dbReference type="OrthoDB" id="10252486at2759"/>
<protein>
    <submittedName>
        <fullName evidence="3">Programmed cell death protein 5-like</fullName>
    </submittedName>
</protein>
<organism evidence="3 4">
    <name type="scientific">Ciona intestinalis</name>
    <name type="common">Transparent sea squirt</name>
    <name type="synonym">Ascidia intestinalis</name>
    <dbReference type="NCBI Taxonomy" id="7719"/>
    <lineage>
        <taxon>Eukaryota</taxon>
        <taxon>Metazoa</taxon>
        <taxon>Chordata</taxon>
        <taxon>Tunicata</taxon>
        <taxon>Ascidiacea</taxon>
        <taxon>Phlebobranchia</taxon>
        <taxon>Cionidae</taxon>
        <taxon>Ciona</taxon>
    </lineage>
</organism>
<comment type="similarity">
    <text evidence="1">Belongs to the PDCD5 family.</text>
</comment>
<dbReference type="SUPFAM" id="SSF46950">
    <property type="entry name" value="Double-stranded DNA-binding domain"/>
    <property type="match status" value="1"/>
</dbReference>
<dbReference type="OMA" id="QAENQEN"/>
<dbReference type="Ensembl" id="ENSCINT00000000826.3">
    <property type="protein sequence ID" value="ENSCINP00000000826.3"/>
    <property type="gene ID" value="ENSCING00000000448.3"/>
</dbReference>
<evidence type="ECO:0000313" key="3">
    <source>
        <dbReference type="Ensembl" id="ENSCINP00000000826.3"/>
    </source>
</evidence>
<gene>
    <name evidence="3" type="primary">LOC100184285</name>
</gene>
<dbReference type="Gene3D" id="1.10.8.140">
    <property type="entry name" value="PDCD5-like"/>
    <property type="match status" value="1"/>
</dbReference>
<dbReference type="FunCoup" id="F6ZED0">
    <property type="interactions" value="221"/>
</dbReference>
<dbReference type="AlphaFoldDB" id="F6ZED0"/>
<dbReference type="PANTHER" id="PTHR10840:SF0">
    <property type="entry name" value="PROGRAMMED CELL DEATH PROTEIN 5"/>
    <property type="match status" value="1"/>
</dbReference>
<dbReference type="SMR" id="F6ZED0"/>
<dbReference type="InterPro" id="IPR036883">
    <property type="entry name" value="PDCD5-like_sf"/>
</dbReference>
<reference evidence="3" key="2">
    <citation type="journal article" date="2008" name="Genome Biol.">
        <title>Improved genome assembly and evidence-based global gene model set for the chordate Ciona intestinalis: new insight into intron and operon populations.</title>
        <authorList>
            <person name="Satou Y."/>
            <person name="Mineta K."/>
            <person name="Ogasawara M."/>
            <person name="Sasakura Y."/>
            <person name="Shoguchi E."/>
            <person name="Ueno K."/>
            <person name="Yamada L."/>
            <person name="Matsumoto J."/>
            <person name="Wasserscheid J."/>
            <person name="Dewar K."/>
            <person name="Wiley G.B."/>
            <person name="Macmil S.L."/>
            <person name="Roe B.A."/>
            <person name="Zeller R.W."/>
            <person name="Hastings K.E."/>
            <person name="Lemaire P."/>
            <person name="Lindquist E."/>
            <person name="Endo T."/>
            <person name="Hotta K."/>
            <person name="Inaba K."/>
        </authorList>
    </citation>
    <scope>NUCLEOTIDE SEQUENCE [LARGE SCALE GENOMIC DNA]</scope>
    <source>
        <strain evidence="3">wild type</strain>
    </source>
</reference>
<dbReference type="EMBL" id="EAAA01001073">
    <property type="status" value="NOT_ANNOTATED_CDS"/>
    <property type="molecule type" value="Genomic_DNA"/>
</dbReference>
<dbReference type="HOGENOM" id="CLU_122978_4_0_1"/>
<reference evidence="4" key="1">
    <citation type="journal article" date="2002" name="Science">
        <title>The draft genome of Ciona intestinalis: insights into chordate and vertebrate origins.</title>
        <authorList>
            <person name="Dehal P."/>
            <person name="Satou Y."/>
            <person name="Campbell R.K."/>
            <person name="Chapman J."/>
            <person name="Degnan B."/>
            <person name="De Tomaso A."/>
            <person name="Davidson B."/>
            <person name="Di Gregorio A."/>
            <person name="Gelpke M."/>
            <person name="Goodstein D.M."/>
            <person name="Harafuji N."/>
            <person name="Hastings K.E."/>
            <person name="Ho I."/>
            <person name="Hotta K."/>
            <person name="Huang W."/>
            <person name="Kawashima T."/>
            <person name="Lemaire P."/>
            <person name="Martinez D."/>
            <person name="Meinertzhagen I.A."/>
            <person name="Necula S."/>
            <person name="Nonaka M."/>
            <person name="Putnam N."/>
            <person name="Rash S."/>
            <person name="Saiga H."/>
            <person name="Satake M."/>
            <person name="Terry A."/>
            <person name="Yamada L."/>
            <person name="Wang H.G."/>
            <person name="Awazu S."/>
            <person name="Azumi K."/>
            <person name="Boore J."/>
            <person name="Branno M."/>
            <person name="Chin-Bow S."/>
            <person name="DeSantis R."/>
            <person name="Doyle S."/>
            <person name="Francino P."/>
            <person name="Keys D.N."/>
            <person name="Haga S."/>
            <person name="Hayashi H."/>
            <person name="Hino K."/>
            <person name="Imai K.S."/>
            <person name="Inaba K."/>
            <person name="Kano S."/>
            <person name="Kobayashi K."/>
            <person name="Kobayashi M."/>
            <person name="Lee B.I."/>
            <person name="Makabe K.W."/>
            <person name="Manohar C."/>
            <person name="Matassi G."/>
            <person name="Medina M."/>
            <person name="Mochizuki Y."/>
            <person name="Mount S."/>
            <person name="Morishita T."/>
            <person name="Miura S."/>
            <person name="Nakayama A."/>
            <person name="Nishizaka S."/>
            <person name="Nomoto H."/>
            <person name="Ohta F."/>
            <person name="Oishi K."/>
            <person name="Rigoutsos I."/>
            <person name="Sano M."/>
            <person name="Sasaki A."/>
            <person name="Sasakura Y."/>
            <person name="Shoguchi E."/>
            <person name="Shin-i T."/>
            <person name="Spagnuolo A."/>
            <person name="Stainier D."/>
            <person name="Suzuki M.M."/>
            <person name="Tassy O."/>
            <person name="Takatori N."/>
            <person name="Tokuoka M."/>
            <person name="Yagi K."/>
            <person name="Yoshizaki F."/>
            <person name="Wada S."/>
            <person name="Zhang C."/>
            <person name="Hyatt P.D."/>
            <person name="Larimer F."/>
            <person name="Detter C."/>
            <person name="Doggett N."/>
            <person name="Glavina T."/>
            <person name="Hawkins T."/>
            <person name="Richardson P."/>
            <person name="Lucas S."/>
            <person name="Kohara Y."/>
            <person name="Levine M."/>
            <person name="Satoh N."/>
            <person name="Rokhsar D.S."/>
        </authorList>
    </citation>
    <scope>NUCLEOTIDE SEQUENCE [LARGE SCALE GENOMIC DNA]</scope>
</reference>
<dbReference type="GO" id="GO:0005829">
    <property type="term" value="C:cytosol"/>
    <property type="evidence" value="ECO:0000318"/>
    <property type="project" value="GO_Central"/>
</dbReference>
<dbReference type="Pfam" id="PF01984">
    <property type="entry name" value="dsDNA_bind"/>
    <property type="match status" value="1"/>
</dbReference>
<dbReference type="GO" id="GO:0005634">
    <property type="term" value="C:nucleus"/>
    <property type="evidence" value="ECO:0000318"/>
    <property type="project" value="GO_Central"/>
</dbReference>
<dbReference type="InterPro" id="IPR002836">
    <property type="entry name" value="PDCD5-like"/>
</dbReference>
<dbReference type="InParanoid" id="F6ZED0"/>
<reference evidence="3" key="4">
    <citation type="submission" date="2025-09" db="UniProtKB">
        <authorList>
            <consortium name="Ensembl"/>
        </authorList>
    </citation>
    <scope>IDENTIFICATION</scope>
</reference>
<dbReference type="STRING" id="7719.ENSCINP00000000826"/>
<proteinExistence type="inferred from homology"/>
<accession>A0A1W2WKR0</accession>
<dbReference type="RefSeq" id="XP_002130292.1">
    <property type="nucleotide sequence ID" value="XM_002130256.5"/>
</dbReference>
<dbReference type="PANTHER" id="PTHR10840">
    <property type="entry name" value="PROGRAMMED CELL DEATH PROTEIN 5"/>
    <property type="match status" value="1"/>
</dbReference>
<evidence type="ECO:0000256" key="1">
    <source>
        <dbReference type="ARBA" id="ARBA00010490"/>
    </source>
</evidence>
<evidence type="ECO:0000256" key="2">
    <source>
        <dbReference type="SAM" id="MobiDB-lite"/>
    </source>
</evidence>
<dbReference type="GO" id="GO:0003677">
    <property type="term" value="F:DNA binding"/>
    <property type="evidence" value="ECO:0007669"/>
    <property type="project" value="InterPro"/>
</dbReference>
<name>F6ZED0_CIOIN</name>
<feature type="region of interest" description="Disordered" evidence="2">
    <location>
        <begin position="16"/>
        <end position="39"/>
    </location>
</feature>
<dbReference type="Proteomes" id="UP000008144">
    <property type="component" value="Chromosome 13"/>
</dbReference>
<evidence type="ECO:0000313" key="4">
    <source>
        <dbReference type="Proteomes" id="UP000008144"/>
    </source>
</evidence>
<dbReference type="KEGG" id="cin:100184285"/>
<dbReference type="GeneID" id="100184285"/>